<dbReference type="InterPro" id="IPR050471">
    <property type="entry name" value="AB_hydrolase"/>
</dbReference>
<evidence type="ECO:0000256" key="1">
    <source>
        <dbReference type="SAM" id="MobiDB-lite"/>
    </source>
</evidence>
<dbReference type="InParanoid" id="A0A136J949"/>
<accession>A0A136J949</accession>
<dbReference type="AlphaFoldDB" id="A0A136J949"/>
<dbReference type="InterPro" id="IPR029058">
    <property type="entry name" value="AB_hydrolase_fold"/>
</dbReference>
<evidence type="ECO:0000313" key="2">
    <source>
        <dbReference type="EMBL" id="KXJ93675.1"/>
    </source>
</evidence>
<dbReference type="Gene3D" id="3.40.50.1820">
    <property type="entry name" value="alpha/beta hydrolase"/>
    <property type="match status" value="1"/>
</dbReference>
<gene>
    <name evidence="2" type="ORF">Micbo1qcDRAFT_158525</name>
</gene>
<dbReference type="SUPFAM" id="SSF53474">
    <property type="entry name" value="alpha/beta-Hydrolases"/>
    <property type="match status" value="1"/>
</dbReference>
<reference evidence="3" key="1">
    <citation type="submission" date="2016-02" db="EMBL/GenBank/DDBJ databases">
        <title>Draft genome sequence of Microdochium bolleyi, a fungal endophyte of beachgrass.</title>
        <authorList>
            <consortium name="DOE Joint Genome Institute"/>
            <person name="David A.S."/>
            <person name="May G."/>
            <person name="Haridas S."/>
            <person name="Lim J."/>
            <person name="Wang M."/>
            <person name="Labutti K."/>
            <person name="Lipzen A."/>
            <person name="Barry K."/>
            <person name="Grigoriev I.V."/>
        </authorList>
    </citation>
    <scope>NUCLEOTIDE SEQUENCE [LARGE SCALE GENOMIC DNA]</scope>
    <source>
        <strain evidence="3">J235TASD1</strain>
    </source>
</reference>
<dbReference type="STRING" id="196109.A0A136J949"/>
<organism evidence="2 3">
    <name type="scientific">Microdochium bolleyi</name>
    <dbReference type="NCBI Taxonomy" id="196109"/>
    <lineage>
        <taxon>Eukaryota</taxon>
        <taxon>Fungi</taxon>
        <taxon>Dikarya</taxon>
        <taxon>Ascomycota</taxon>
        <taxon>Pezizomycotina</taxon>
        <taxon>Sordariomycetes</taxon>
        <taxon>Xylariomycetidae</taxon>
        <taxon>Xylariales</taxon>
        <taxon>Microdochiaceae</taxon>
        <taxon>Microdochium</taxon>
    </lineage>
</organism>
<feature type="region of interest" description="Disordered" evidence="1">
    <location>
        <begin position="74"/>
        <end position="96"/>
    </location>
</feature>
<dbReference type="PANTHER" id="PTHR43433:SF5">
    <property type="entry name" value="AB HYDROLASE-1 DOMAIN-CONTAINING PROTEIN"/>
    <property type="match status" value="1"/>
</dbReference>
<keyword evidence="2" id="KW-0378">Hydrolase</keyword>
<dbReference type="OrthoDB" id="294702at2759"/>
<proteinExistence type="predicted"/>
<evidence type="ECO:0000313" key="3">
    <source>
        <dbReference type="Proteomes" id="UP000070501"/>
    </source>
</evidence>
<dbReference type="Proteomes" id="UP000070501">
    <property type="component" value="Unassembled WGS sequence"/>
</dbReference>
<dbReference type="EMBL" id="KQ964247">
    <property type="protein sequence ID" value="KXJ93675.1"/>
    <property type="molecule type" value="Genomic_DNA"/>
</dbReference>
<keyword evidence="3" id="KW-1185">Reference proteome</keyword>
<sequence length="349" mass="37957">MAPEIAPPTAYALPEDHLFHLPGHRGTLSYMIFGDPSAPPDRTVFYNHGTGSSLLDAYLYDAAARKRHIRVVGVDRPGSGKSPLRPGHSSAGAPPRRIADWPADIRALAEHLGATRFAMIGVSGGGPHTYACVDAIPPNQGLVGACVLASAYPKHFGTEGMSLVNKFMFWICAWSPWVVEKIFEFGMGGVAKDDGESPEKLARMLDQGFRGRPAPDREAWEHGAREESGDVGVEPSVFRAVMAESIRRALRDGCKGAAWDLYAVAVDWGFKLEDLAGRVQSLEGKDPDKTKLVVLHGRQDINCPVSTAFKAQQLFPEADWRIRDGDAHVSILVNTPVEVMDAVDKMFSD</sequence>
<dbReference type="PANTHER" id="PTHR43433">
    <property type="entry name" value="HYDROLASE, ALPHA/BETA FOLD FAMILY PROTEIN"/>
    <property type="match status" value="1"/>
</dbReference>
<protein>
    <submittedName>
        <fullName evidence="2">Alpha/Beta hydrolase protein</fullName>
    </submittedName>
</protein>
<dbReference type="GO" id="GO:0016787">
    <property type="term" value="F:hydrolase activity"/>
    <property type="evidence" value="ECO:0007669"/>
    <property type="project" value="UniProtKB-KW"/>
</dbReference>
<name>A0A136J949_9PEZI</name>